<evidence type="ECO:0000313" key="1">
    <source>
        <dbReference type="EMBL" id="CAG7581812.1"/>
    </source>
</evidence>
<sequence>MKQDIIISWIRSKHGWKISKTEKGFTYNLLPISKEKLFWKLHFKVKDRFMLTGTSEEDYGNDSIHYYLNNL</sequence>
<protein>
    <submittedName>
        <fullName evidence="1">Uncharacterized protein</fullName>
    </submittedName>
</protein>
<dbReference type="EMBL" id="OU342829">
    <property type="protein sequence ID" value="CAG7581812.1"/>
    <property type="molecule type" value="Genomic_DNA"/>
</dbReference>
<organism evidence="1">
    <name type="scientific">uncultured marine phage</name>
    <dbReference type="NCBI Taxonomy" id="707152"/>
    <lineage>
        <taxon>Viruses</taxon>
        <taxon>environmental samples</taxon>
    </lineage>
</organism>
<accession>A0A8D9C9Y0</accession>
<gene>
    <name evidence="1" type="ORF">SLAVMIC_01045</name>
</gene>
<reference evidence="1" key="1">
    <citation type="submission" date="2021-06" db="EMBL/GenBank/DDBJ databases">
        <authorList>
            <person name="Gannon L."/>
            <person name="Redgwell R T."/>
            <person name="Michniewski S."/>
            <person name="Harrison D C."/>
            <person name="Millard A."/>
        </authorList>
    </citation>
    <scope>NUCLEOTIDE SEQUENCE</scope>
</reference>
<proteinExistence type="predicted"/>
<name>A0A8D9C9Y0_9VIRU</name>